<proteinExistence type="predicted"/>
<gene>
    <name evidence="2" type="ORF">PUT78_06850</name>
</gene>
<dbReference type="InterPro" id="IPR016786">
    <property type="entry name" value="YdeI_bac"/>
</dbReference>
<organism evidence="2 3">
    <name type="scientific">Roseinatronobacter alkalisoli</name>
    <dbReference type="NCBI Taxonomy" id="3028235"/>
    <lineage>
        <taxon>Bacteria</taxon>
        <taxon>Pseudomonadati</taxon>
        <taxon>Pseudomonadota</taxon>
        <taxon>Alphaproteobacteria</taxon>
        <taxon>Rhodobacterales</taxon>
        <taxon>Paracoccaceae</taxon>
        <taxon>Roseinatronobacter</taxon>
    </lineage>
</organism>
<dbReference type="Pfam" id="PF08818">
    <property type="entry name" value="DUF1801"/>
    <property type="match status" value="1"/>
</dbReference>
<dbReference type="RefSeq" id="WP_274351492.1">
    <property type="nucleotide sequence ID" value="NZ_JAQZSM010000004.1"/>
</dbReference>
<dbReference type="InterPro" id="IPR014922">
    <property type="entry name" value="YdhG-like"/>
</dbReference>
<sequence>MSNISTVATLLAKPDWHDERRMLRSLALDSGLEEHVKWGKLCYSHTGSNVAIIFGMKDFCALGFFKGSLLEDTAGHLVAPGQHSQAMRQLRFKNLDQIREHAHSVTAFIEKAIQAEKDGLQVDFSAKHNLHYPDEFQDALDHDPELAEAFWQLTPGRQRGYVLHIADARQSETRIRRIDKWRDNIIKGRGLTDR</sequence>
<feature type="domain" description="YdhG-like" evidence="1">
    <location>
        <begin position="21"/>
        <end position="113"/>
    </location>
</feature>
<dbReference type="EMBL" id="JAQZSM010000004">
    <property type="protein sequence ID" value="MDD7970812.1"/>
    <property type="molecule type" value="Genomic_DNA"/>
</dbReference>
<dbReference type="Proteomes" id="UP001431784">
    <property type="component" value="Unassembled WGS sequence"/>
</dbReference>
<dbReference type="SUPFAM" id="SSF159888">
    <property type="entry name" value="YdhG-like"/>
    <property type="match status" value="1"/>
</dbReference>
<comment type="caution">
    <text evidence="2">The sequence shown here is derived from an EMBL/GenBank/DDBJ whole genome shotgun (WGS) entry which is preliminary data.</text>
</comment>
<reference evidence="2" key="1">
    <citation type="submission" date="2023-02" db="EMBL/GenBank/DDBJ databases">
        <title>Description of Roseinatronobacter alkalisoli sp. nov., an alkaliphilic bacerium isolated from soda soil.</title>
        <authorList>
            <person name="Wei W."/>
        </authorList>
    </citation>
    <scope>NUCLEOTIDE SEQUENCE</scope>
    <source>
        <strain evidence="2">HJB301</strain>
    </source>
</reference>
<evidence type="ECO:0000259" key="1">
    <source>
        <dbReference type="Pfam" id="PF08818"/>
    </source>
</evidence>
<dbReference type="Pfam" id="PF13376">
    <property type="entry name" value="OmdA"/>
    <property type="match status" value="1"/>
</dbReference>
<dbReference type="PIRSF" id="PIRSF021308">
    <property type="entry name" value="UCP021308"/>
    <property type="match status" value="1"/>
</dbReference>
<evidence type="ECO:0000313" key="3">
    <source>
        <dbReference type="Proteomes" id="UP001431784"/>
    </source>
</evidence>
<name>A0ABT5T6R2_9RHOB</name>
<keyword evidence="3" id="KW-1185">Reference proteome</keyword>
<evidence type="ECO:0000313" key="2">
    <source>
        <dbReference type="EMBL" id="MDD7970812.1"/>
    </source>
</evidence>
<accession>A0ABT5T6R2</accession>
<protein>
    <submittedName>
        <fullName evidence="2">YdeI/OmpD-associated family protein</fullName>
    </submittedName>
</protein>